<dbReference type="GO" id="GO:0005737">
    <property type="term" value="C:cytoplasm"/>
    <property type="evidence" value="ECO:0007669"/>
    <property type="project" value="TreeGrafter"/>
</dbReference>
<dbReference type="EMBL" id="CAJNNV010030884">
    <property type="protein sequence ID" value="CAE8634040.1"/>
    <property type="molecule type" value="Genomic_DNA"/>
</dbReference>
<keyword evidence="8" id="KW-1185">Reference proteome</keyword>
<comment type="similarity">
    <text evidence="2 6">Belongs to the peroxisomal membrane protein PXMP2/4 family.</text>
</comment>
<comment type="caution">
    <text evidence="7">The sequence shown here is derived from an EMBL/GenBank/DDBJ whole genome shotgun (WGS) entry which is preliminary data.</text>
</comment>
<keyword evidence="5 6" id="KW-0472">Membrane</keyword>
<sequence length="182" mass="20581">MAAADQDKIVPKRSDVPVWGAYLRALERAPLRTKALTSVFIMAAAQATSQKISLGAIQDKRSVRIWCLWGFVISILNHHWQNFIAKQGPSNLFAKIAVDHAVYKMPILYAFVTYERWMKGAGLKDAWGQSVAANPALQRTSVKIFPLIQILNFTMVPLPLRVLYMNSALFFWCIYLALKLKV</sequence>
<name>A0A813H8S4_POLGL</name>
<keyword evidence="4 6" id="KW-1133">Transmembrane helix</keyword>
<keyword evidence="3 6" id="KW-0812">Transmembrane</keyword>
<proteinExistence type="inferred from homology"/>
<dbReference type="InterPro" id="IPR007248">
    <property type="entry name" value="Mpv17_PMP22"/>
</dbReference>
<evidence type="ECO:0008006" key="9">
    <source>
        <dbReference type="Google" id="ProtNLM"/>
    </source>
</evidence>
<comment type="caution">
    <text evidence="6">Lacks conserved residue(s) required for the propagation of feature annotation.</text>
</comment>
<organism evidence="7 8">
    <name type="scientific">Polarella glacialis</name>
    <name type="common">Dinoflagellate</name>
    <dbReference type="NCBI Taxonomy" id="89957"/>
    <lineage>
        <taxon>Eukaryota</taxon>
        <taxon>Sar</taxon>
        <taxon>Alveolata</taxon>
        <taxon>Dinophyceae</taxon>
        <taxon>Suessiales</taxon>
        <taxon>Suessiaceae</taxon>
        <taxon>Polarella</taxon>
    </lineage>
</organism>
<evidence type="ECO:0000313" key="8">
    <source>
        <dbReference type="Proteomes" id="UP000654075"/>
    </source>
</evidence>
<dbReference type="Proteomes" id="UP000654075">
    <property type="component" value="Unassembled WGS sequence"/>
</dbReference>
<feature type="transmembrane region" description="Helical" evidence="6">
    <location>
        <begin position="158"/>
        <end position="178"/>
    </location>
</feature>
<evidence type="ECO:0000256" key="1">
    <source>
        <dbReference type="ARBA" id="ARBA00004141"/>
    </source>
</evidence>
<evidence type="ECO:0000313" key="7">
    <source>
        <dbReference type="EMBL" id="CAE8634040.1"/>
    </source>
</evidence>
<evidence type="ECO:0000256" key="5">
    <source>
        <dbReference type="ARBA" id="ARBA00023136"/>
    </source>
</evidence>
<dbReference type="OrthoDB" id="430207at2759"/>
<evidence type="ECO:0000256" key="6">
    <source>
        <dbReference type="RuleBase" id="RU363053"/>
    </source>
</evidence>
<evidence type="ECO:0000256" key="3">
    <source>
        <dbReference type="ARBA" id="ARBA00022692"/>
    </source>
</evidence>
<gene>
    <name evidence="7" type="ORF">PGLA1383_LOCUS49714</name>
</gene>
<dbReference type="Pfam" id="PF04117">
    <property type="entry name" value="Mpv17_PMP22"/>
    <property type="match status" value="1"/>
</dbReference>
<evidence type="ECO:0000256" key="4">
    <source>
        <dbReference type="ARBA" id="ARBA00022989"/>
    </source>
</evidence>
<comment type="subcellular location">
    <subcellularLocation>
        <location evidence="1">Membrane</location>
        <topology evidence="1">Multi-pass membrane protein</topology>
    </subcellularLocation>
</comment>
<accession>A0A813H8S4</accession>
<dbReference type="PANTHER" id="PTHR11266">
    <property type="entry name" value="PEROXISOMAL MEMBRANE PROTEIN 2, PXMP2 MPV17"/>
    <property type="match status" value="1"/>
</dbReference>
<evidence type="ECO:0000256" key="2">
    <source>
        <dbReference type="ARBA" id="ARBA00006824"/>
    </source>
</evidence>
<dbReference type="PANTHER" id="PTHR11266:SF17">
    <property type="entry name" value="PROTEIN MPV17"/>
    <property type="match status" value="1"/>
</dbReference>
<reference evidence="7" key="1">
    <citation type="submission" date="2021-02" db="EMBL/GenBank/DDBJ databases">
        <authorList>
            <person name="Dougan E. K."/>
            <person name="Rhodes N."/>
            <person name="Thang M."/>
            <person name="Chan C."/>
        </authorList>
    </citation>
    <scope>NUCLEOTIDE SEQUENCE</scope>
</reference>
<dbReference type="GO" id="GO:0016020">
    <property type="term" value="C:membrane"/>
    <property type="evidence" value="ECO:0007669"/>
    <property type="project" value="UniProtKB-SubCell"/>
</dbReference>
<protein>
    <recommendedName>
        <fullName evidence="9">Peroxisomal membrane protein MPV17</fullName>
    </recommendedName>
</protein>
<dbReference type="AlphaFoldDB" id="A0A813H8S4"/>